<feature type="region of interest" description="Disordered" evidence="1">
    <location>
        <begin position="1"/>
        <end position="42"/>
    </location>
</feature>
<evidence type="ECO:0000256" key="1">
    <source>
        <dbReference type="SAM" id="MobiDB-lite"/>
    </source>
</evidence>
<organism evidence="2 3">
    <name type="scientific">Cereibacter changlensis</name>
    <dbReference type="NCBI Taxonomy" id="402884"/>
    <lineage>
        <taxon>Bacteria</taxon>
        <taxon>Pseudomonadati</taxon>
        <taxon>Pseudomonadota</taxon>
        <taxon>Alphaproteobacteria</taxon>
        <taxon>Rhodobacterales</taxon>
        <taxon>Paracoccaceae</taxon>
        <taxon>Cereibacter</taxon>
    </lineage>
</organism>
<comment type="caution">
    <text evidence="2">The sequence shown here is derived from an EMBL/GenBank/DDBJ whole genome shotgun (WGS) entry which is preliminary data.</text>
</comment>
<gene>
    <name evidence="2" type="ORF">LX76_04715</name>
</gene>
<sequence length="42" mass="4778">MQMTAEFRQEFPREGMRGRYGLGEDAEGPAPVWRVLPGREGL</sequence>
<dbReference type="RefSeq" id="WP_258186588.1">
    <property type="nucleotide sequence ID" value="NZ_QKZS01000061.1"/>
</dbReference>
<name>A0A2W7QBH4_9RHOB</name>
<accession>A0A2W7QBH4</accession>
<feature type="compositionally biased region" description="Basic and acidic residues" evidence="1">
    <location>
        <begin position="7"/>
        <end position="17"/>
    </location>
</feature>
<dbReference type="EMBL" id="QKZS01000061">
    <property type="protein sequence ID" value="PZX46014.1"/>
    <property type="molecule type" value="Genomic_DNA"/>
</dbReference>
<evidence type="ECO:0000313" key="3">
    <source>
        <dbReference type="Proteomes" id="UP000249538"/>
    </source>
</evidence>
<proteinExistence type="predicted"/>
<dbReference type="AlphaFoldDB" id="A0A2W7QBH4"/>
<reference evidence="2 3" key="1">
    <citation type="submission" date="2018-06" db="EMBL/GenBank/DDBJ databases">
        <title>Genomic Encyclopedia of Archaeal and Bacterial Type Strains, Phase II (KMG-II): from individual species to whole genera.</title>
        <authorList>
            <person name="Goeker M."/>
        </authorList>
    </citation>
    <scope>NUCLEOTIDE SEQUENCE [LARGE SCALE GENOMIC DNA]</scope>
    <source>
        <strain evidence="2 3">DSM 18774</strain>
    </source>
</reference>
<protein>
    <submittedName>
        <fullName evidence="2">Uncharacterized protein</fullName>
    </submittedName>
</protein>
<dbReference type="Proteomes" id="UP000249538">
    <property type="component" value="Unassembled WGS sequence"/>
</dbReference>
<evidence type="ECO:0000313" key="2">
    <source>
        <dbReference type="EMBL" id="PZX46014.1"/>
    </source>
</evidence>